<gene>
    <name evidence="10" type="ORF">SSLN_LOCUS7093</name>
</gene>
<dbReference type="GO" id="GO:0000978">
    <property type="term" value="F:RNA polymerase II cis-regulatory region sequence-specific DNA binding"/>
    <property type="evidence" value="ECO:0007669"/>
    <property type="project" value="TreeGrafter"/>
</dbReference>
<dbReference type="Gene3D" id="3.30.50.10">
    <property type="entry name" value="Erythroid Transcription Factor GATA-1, subunit A"/>
    <property type="match status" value="1"/>
</dbReference>
<evidence type="ECO:0000256" key="5">
    <source>
        <dbReference type="ARBA" id="ARBA00023125"/>
    </source>
</evidence>
<keyword evidence="7" id="KW-0675">Receptor</keyword>
<accession>A0A183SS95</accession>
<dbReference type="GO" id="GO:0045944">
    <property type="term" value="P:positive regulation of transcription by RNA polymerase II"/>
    <property type="evidence" value="ECO:0007669"/>
    <property type="project" value="TreeGrafter"/>
</dbReference>
<dbReference type="Proteomes" id="UP000275846">
    <property type="component" value="Unassembled WGS sequence"/>
</dbReference>
<dbReference type="EMBL" id="UYSU01033985">
    <property type="protein sequence ID" value="VDL93478.1"/>
    <property type="molecule type" value="Genomic_DNA"/>
</dbReference>
<dbReference type="GO" id="GO:0008270">
    <property type="term" value="F:zinc ion binding"/>
    <property type="evidence" value="ECO:0007669"/>
    <property type="project" value="UniProtKB-KW"/>
</dbReference>
<evidence type="ECO:0000259" key="9">
    <source>
        <dbReference type="PROSITE" id="PS51030"/>
    </source>
</evidence>
<organism evidence="12">
    <name type="scientific">Schistocephalus solidus</name>
    <name type="common">Tapeworm</name>
    <dbReference type="NCBI Taxonomy" id="70667"/>
    <lineage>
        <taxon>Eukaryota</taxon>
        <taxon>Metazoa</taxon>
        <taxon>Spiralia</taxon>
        <taxon>Lophotrochozoa</taxon>
        <taxon>Platyhelminthes</taxon>
        <taxon>Cestoda</taxon>
        <taxon>Eucestoda</taxon>
        <taxon>Diphyllobothriidea</taxon>
        <taxon>Diphyllobothriidae</taxon>
        <taxon>Schistocephalus</taxon>
    </lineage>
</organism>
<keyword evidence="2" id="KW-0863">Zinc-finger</keyword>
<dbReference type="STRING" id="70667.A0A183SS95"/>
<dbReference type="AlphaFoldDB" id="A0A183SS95"/>
<dbReference type="GO" id="GO:0004879">
    <property type="term" value="F:nuclear receptor activity"/>
    <property type="evidence" value="ECO:0007669"/>
    <property type="project" value="TreeGrafter"/>
</dbReference>
<name>A0A183SS95_SCHSO</name>
<evidence type="ECO:0000256" key="3">
    <source>
        <dbReference type="ARBA" id="ARBA00022833"/>
    </source>
</evidence>
<dbReference type="PRINTS" id="PR00047">
    <property type="entry name" value="STROIDFINGER"/>
</dbReference>
<evidence type="ECO:0000256" key="1">
    <source>
        <dbReference type="ARBA" id="ARBA00022723"/>
    </source>
</evidence>
<evidence type="ECO:0000313" key="12">
    <source>
        <dbReference type="WBParaSite" id="SSLN_0000732501-mRNA-1"/>
    </source>
</evidence>
<evidence type="ECO:0000256" key="6">
    <source>
        <dbReference type="ARBA" id="ARBA00023163"/>
    </source>
</evidence>
<evidence type="ECO:0000256" key="4">
    <source>
        <dbReference type="ARBA" id="ARBA00023015"/>
    </source>
</evidence>
<dbReference type="SMART" id="SM00399">
    <property type="entry name" value="ZnF_C4"/>
    <property type="match status" value="1"/>
</dbReference>
<dbReference type="InterPro" id="IPR001628">
    <property type="entry name" value="Znf_hrmn_rcpt"/>
</dbReference>
<keyword evidence="1" id="KW-0479">Metal-binding</keyword>
<dbReference type="GO" id="GO:0030154">
    <property type="term" value="P:cell differentiation"/>
    <property type="evidence" value="ECO:0007669"/>
    <property type="project" value="TreeGrafter"/>
</dbReference>
<dbReference type="PROSITE" id="PS51030">
    <property type="entry name" value="NUCLEAR_REC_DBD_2"/>
    <property type="match status" value="1"/>
</dbReference>
<keyword evidence="11" id="KW-1185">Reference proteome</keyword>
<keyword evidence="6" id="KW-0804">Transcription</keyword>
<reference evidence="12" key="1">
    <citation type="submission" date="2016-06" db="UniProtKB">
        <authorList>
            <consortium name="WormBaseParasite"/>
        </authorList>
    </citation>
    <scope>IDENTIFICATION</scope>
</reference>
<keyword evidence="5" id="KW-0238">DNA-binding</keyword>
<keyword evidence="3" id="KW-0862">Zinc</keyword>
<keyword evidence="4" id="KW-0805">Transcription regulation</keyword>
<sequence length="118" mass="13436">MNCPVQDKNNQKADLENRGSFFVRHKNEKSCAVCGDHAVGYNFGAIACESCKAFFRRNALRPTVFLLCLYSSVCRSFYSHSYACKASFCSLHRYGGFGYLEHALEIIVVFRPSVFWVK</sequence>
<dbReference type="PANTHER" id="PTHR24082:SF283">
    <property type="entry name" value="NUCLEAR HORMONE RECEPTOR HR96"/>
    <property type="match status" value="1"/>
</dbReference>
<proteinExistence type="predicted"/>
<dbReference type="SUPFAM" id="SSF57716">
    <property type="entry name" value="Glucocorticoid receptor-like (DNA-binding domain)"/>
    <property type="match status" value="1"/>
</dbReference>
<evidence type="ECO:0000256" key="7">
    <source>
        <dbReference type="ARBA" id="ARBA00023170"/>
    </source>
</evidence>
<keyword evidence="8" id="KW-0539">Nucleus</keyword>
<dbReference type="GO" id="GO:0000122">
    <property type="term" value="P:negative regulation of transcription by RNA polymerase II"/>
    <property type="evidence" value="ECO:0007669"/>
    <property type="project" value="TreeGrafter"/>
</dbReference>
<evidence type="ECO:0000313" key="11">
    <source>
        <dbReference type="Proteomes" id="UP000275846"/>
    </source>
</evidence>
<feature type="domain" description="Nuclear receptor" evidence="9">
    <location>
        <begin position="28"/>
        <end position="106"/>
    </location>
</feature>
<reference evidence="10 11" key="2">
    <citation type="submission" date="2018-11" db="EMBL/GenBank/DDBJ databases">
        <authorList>
            <consortium name="Pathogen Informatics"/>
        </authorList>
    </citation>
    <scope>NUCLEOTIDE SEQUENCE [LARGE SCALE GENOMIC DNA]</scope>
    <source>
        <strain evidence="10 11">NST_G2</strain>
    </source>
</reference>
<dbReference type="WBParaSite" id="SSLN_0000732501-mRNA-1">
    <property type="protein sequence ID" value="SSLN_0000732501-mRNA-1"/>
    <property type="gene ID" value="SSLN_0000732501"/>
</dbReference>
<evidence type="ECO:0000256" key="2">
    <source>
        <dbReference type="ARBA" id="ARBA00022771"/>
    </source>
</evidence>
<evidence type="ECO:0000256" key="8">
    <source>
        <dbReference type="ARBA" id="ARBA00023242"/>
    </source>
</evidence>
<dbReference type="PROSITE" id="PS00031">
    <property type="entry name" value="NUCLEAR_REC_DBD_1"/>
    <property type="match status" value="1"/>
</dbReference>
<dbReference type="PANTHER" id="PTHR24082">
    <property type="entry name" value="NUCLEAR HORMONE RECEPTOR"/>
    <property type="match status" value="1"/>
</dbReference>
<evidence type="ECO:0000313" key="10">
    <source>
        <dbReference type="EMBL" id="VDL93478.1"/>
    </source>
</evidence>
<dbReference type="Pfam" id="PF00105">
    <property type="entry name" value="zf-C4"/>
    <property type="match status" value="1"/>
</dbReference>
<dbReference type="InterPro" id="IPR050234">
    <property type="entry name" value="Nuclear_hormone_rcpt_NR1"/>
</dbReference>
<dbReference type="InterPro" id="IPR013088">
    <property type="entry name" value="Znf_NHR/GATA"/>
</dbReference>
<dbReference type="OrthoDB" id="6352325at2759"/>
<protein>
    <submittedName>
        <fullName evidence="12">Nuclear receptor domain-containing protein</fullName>
    </submittedName>
</protein>